<comment type="similarity">
    <text evidence="4">Belongs to the poly(A) polymerase family.</text>
</comment>
<dbReference type="EMBL" id="CDMZ01003795">
    <property type="protein sequence ID" value="CUC10381.1"/>
    <property type="molecule type" value="Genomic_DNA"/>
</dbReference>
<dbReference type="Gene3D" id="1.10.1410.10">
    <property type="match status" value="1"/>
</dbReference>
<evidence type="ECO:0000256" key="7">
    <source>
        <dbReference type="ARBA" id="ARBA00022679"/>
    </source>
</evidence>
<feature type="compositionally biased region" description="Gly residues" evidence="13">
    <location>
        <begin position="876"/>
        <end position="887"/>
    </location>
</feature>
<comment type="cofactor">
    <cofactor evidence="2">
        <name>Mg(2+)</name>
        <dbReference type="ChEBI" id="CHEBI:18420"/>
    </cofactor>
</comment>
<dbReference type="SUPFAM" id="SSF81631">
    <property type="entry name" value="PAP/OAS1 substrate-binding domain"/>
    <property type="match status" value="1"/>
</dbReference>
<evidence type="ECO:0000256" key="11">
    <source>
        <dbReference type="ARBA" id="ARBA00022842"/>
    </source>
</evidence>
<dbReference type="GO" id="GO:1990817">
    <property type="term" value="F:poly(A) RNA polymerase activity"/>
    <property type="evidence" value="ECO:0007669"/>
    <property type="project" value="UniProtKB-EC"/>
</dbReference>
<evidence type="ECO:0000259" key="14">
    <source>
        <dbReference type="Pfam" id="PF04928"/>
    </source>
</evidence>
<feature type="compositionally biased region" description="Basic and acidic residues" evidence="13">
    <location>
        <begin position="773"/>
        <end position="783"/>
    </location>
</feature>
<comment type="cofactor">
    <cofactor evidence="1">
        <name>Mn(2+)</name>
        <dbReference type="ChEBI" id="CHEBI:29035"/>
    </cofactor>
</comment>
<keyword evidence="12" id="KW-0539">Nucleus</keyword>
<dbReference type="GO" id="GO:0005524">
    <property type="term" value="F:ATP binding"/>
    <property type="evidence" value="ECO:0007669"/>
    <property type="project" value="UniProtKB-KW"/>
</dbReference>
<name>A0A0K6S9P9_9ALVE</name>
<dbReference type="Pfam" id="PF04928">
    <property type="entry name" value="PAP_central"/>
    <property type="match status" value="1"/>
</dbReference>
<feature type="compositionally biased region" description="Basic and acidic residues" evidence="13">
    <location>
        <begin position="720"/>
        <end position="731"/>
    </location>
</feature>
<keyword evidence="7" id="KW-0808">Transferase</keyword>
<proteinExistence type="inferred from homology"/>
<evidence type="ECO:0000256" key="3">
    <source>
        <dbReference type="ARBA" id="ARBA00004123"/>
    </source>
</evidence>
<dbReference type="InterPro" id="IPR011068">
    <property type="entry name" value="NuclTrfase_I-like_C"/>
</dbReference>
<evidence type="ECO:0000313" key="16">
    <source>
        <dbReference type="EMBL" id="CUC10381.1"/>
    </source>
</evidence>
<dbReference type="Pfam" id="PF20750">
    <property type="entry name" value="PAP_NTPase"/>
    <property type="match status" value="1"/>
</dbReference>
<feature type="compositionally biased region" description="Basic and acidic residues" evidence="13">
    <location>
        <begin position="611"/>
        <end position="620"/>
    </location>
</feature>
<dbReference type="PANTHER" id="PTHR10682">
    <property type="entry name" value="POLY A POLYMERASE"/>
    <property type="match status" value="1"/>
</dbReference>
<feature type="domain" description="Poly(A) polymerase nucleotidyltransferase" evidence="15">
    <location>
        <begin position="20"/>
        <end position="202"/>
    </location>
</feature>
<dbReference type="PhylomeDB" id="A0A0K6S9P9"/>
<reference evidence="16" key="1">
    <citation type="submission" date="2014-11" db="EMBL/GenBank/DDBJ databases">
        <title>Molecular phylogeny of cliff fern family Woodsiaceae with morphological implications.</title>
        <authorList>
            <person name="Shao Y.-Z."/>
            <person name="Wei R."/>
            <person name="Zhang X.-C."/>
        </authorList>
    </citation>
    <scope>NUCLEOTIDE SEQUENCE</scope>
</reference>
<evidence type="ECO:0000256" key="6">
    <source>
        <dbReference type="ARBA" id="ARBA00022664"/>
    </source>
</evidence>
<organism evidence="16">
    <name type="scientific">Chromera velia CCMP2878</name>
    <dbReference type="NCBI Taxonomy" id="1169474"/>
    <lineage>
        <taxon>Eukaryota</taxon>
        <taxon>Sar</taxon>
        <taxon>Alveolata</taxon>
        <taxon>Colpodellida</taxon>
        <taxon>Chromeraceae</taxon>
        <taxon>Chromera</taxon>
    </lineage>
</organism>
<dbReference type="PANTHER" id="PTHR10682:SF10">
    <property type="entry name" value="POLYNUCLEOTIDE ADENYLYLTRANSFERASE"/>
    <property type="match status" value="1"/>
</dbReference>
<keyword evidence="8" id="KW-0479">Metal-binding</keyword>
<dbReference type="InterPro" id="IPR048840">
    <property type="entry name" value="PolA_pol_NTPase"/>
</dbReference>
<dbReference type="AlphaFoldDB" id="A0A0K6S9P9"/>
<feature type="compositionally biased region" description="Basic residues" evidence="13">
    <location>
        <begin position="650"/>
        <end position="659"/>
    </location>
</feature>
<dbReference type="InterPro" id="IPR043519">
    <property type="entry name" value="NT_sf"/>
</dbReference>
<sequence>MSGQGEGGSSPNLDSLLADAVSQRWLVDDEVGRQKRQRILVQLNHVVMKWIQEMHKDEKKFPNFPKVLKAGPDGLAGRAGGILVFGSFSLFKGYPMPHSDLDCLCLAPNSVSRDDFFKKLSLRLKKKLHLPNVTLIERAHVPIMKFTLEDVDFDLLFAALPLEVLEGPREAILSDTVLLGLDAVTARSLNGPRTANALLKMVPNQDVFGQVLRFVKAWARHRGVYSNVLGFLGGVAWSILCAYVCREFGKKGETAAVLIRKFFETFADWKWGIGHPVRLGTQGEEQKAGRGGGGASELQPWSTKREQVGMDRKHLIAILTPAWPSTNSAYNVSPSTLRVLKEEFLRGKIILEEDSPAFSSGRNPFLTVLQSLRFFTHCPRFAAEVEAGEEEEDFEEEMRPDRRIVEVKILGAAVKPGEERDPYQWKGFVESRLRHLYSVIDSAVEGINIRPYPEAYRIKDTTNQHPNSWAVHAALIPDEEVIQQRKREEALRMIAEWKEQGMKGPFPIKAGDSIPVLNMNLEKICKEFTTSLFVQWLQQGHKFKEILEQPNEPPAVFVRFRTMLPHHVPKSYCNVAPYLPPHEEKDKDSGNEEEEKSSSSVPSSRTYYSRNSRDHSDNDISYRSSADSRSSGSRAGRGEENGKERAGRGTGKRQRKGGSRKWQQPSSQARRLRLVRASSSAGGEGARGETGDAGEGGEEGVGRPLRLSDGMESDTSSEFLRARDLGEREMGAEYESSELWEEERGREGDFSDSLSRGSRSFSEREEEGGGGNRRSETEKEGERGGSASMLAALKAKLREKSLMKPGGQQKDQHQTPSAGGSPSSQADRQMGEGESPPGKQTGEAASASPPSAVGGRITLTRAAPPPPSSDEPSPAGGEGNEGSGKGTGSPSQGSPTEQEKGEVQVERRAEGLERRTSIRLIPAQKASSPSPQDPQ</sequence>
<dbReference type="GO" id="GO:0003723">
    <property type="term" value="F:RNA binding"/>
    <property type="evidence" value="ECO:0007669"/>
    <property type="project" value="InterPro"/>
</dbReference>
<dbReference type="GO" id="GO:0031123">
    <property type="term" value="P:RNA 3'-end processing"/>
    <property type="evidence" value="ECO:0007669"/>
    <property type="project" value="InterPro"/>
</dbReference>
<dbReference type="Gene3D" id="3.30.460.10">
    <property type="entry name" value="Beta Polymerase, domain 2"/>
    <property type="match status" value="1"/>
</dbReference>
<dbReference type="InterPro" id="IPR007012">
    <property type="entry name" value="PolA_pol_cen_dom"/>
</dbReference>
<feature type="compositionally biased region" description="Basic and acidic residues" evidence="13">
    <location>
        <begin position="581"/>
        <end position="590"/>
    </location>
</feature>
<evidence type="ECO:0000259" key="15">
    <source>
        <dbReference type="Pfam" id="PF20750"/>
    </source>
</evidence>
<dbReference type="SUPFAM" id="SSF55003">
    <property type="entry name" value="PAP/Archaeal CCA-adding enzyme, C-terminal domain"/>
    <property type="match status" value="1"/>
</dbReference>
<feature type="compositionally biased region" description="Basic and acidic residues" evidence="13">
    <location>
        <begin position="636"/>
        <end position="647"/>
    </location>
</feature>
<evidence type="ECO:0000256" key="12">
    <source>
        <dbReference type="ARBA" id="ARBA00023242"/>
    </source>
</evidence>
<dbReference type="GO" id="GO:0046872">
    <property type="term" value="F:metal ion binding"/>
    <property type="evidence" value="ECO:0007669"/>
    <property type="project" value="UniProtKB-KW"/>
</dbReference>
<dbReference type="Gene3D" id="3.30.70.590">
    <property type="entry name" value="Poly(A) polymerase predicted RNA binding domain"/>
    <property type="match status" value="1"/>
</dbReference>
<comment type="subcellular location">
    <subcellularLocation>
        <location evidence="3">Nucleus</location>
    </subcellularLocation>
</comment>
<evidence type="ECO:0000256" key="5">
    <source>
        <dbReference type="ARBA" id="ARBA00012388"/>
    </source>
</evidence>
<gene>
    <name evidence="16" type="ORF">Cvel_8418.t2.CR1</name>
</gene>
<keyword evidence="11" id="KW-0460">Magnesium</keyword>
<evidence type="ECO:0000256" key="10">
    <source>
        <dbReference type="ARBA" id="ARBA00022840"/>
    </source>
</evidence>
<feature type="compositionally biased region" description="Low complexity" evidence="13">
    <location>
        <begin position="660"/>
        <end position="681"/>
    </location>
</feature>
<feature type="compositionally biased region" description="Polar residues" evidence="13">
    <location>
        <begin position="925"/>
        <end position="935"/>
    </location>
</feature>
<evidence type="ECO:0000256" key="4">
    <source>
        <dbReference type="ARBA" id="ARBA00010912"/>
    </source>
</evidence>
<dbReference type="EC" id="2.7.7.19" evidence="5"/>
<feature type="domain" description="Poly(A) polymerase central" evidence="14">
    <location>
        <begin position="208"/>
        <end position="353"/>
    </location>
</feature>
<evidence type="ECO:0000256" key="9">
    <source>
        <dbReference type="ARBA" id="ARBA00022741"/>
    </source>
</evidence>
<dbReference type="GO" id="GO:0005634">
    <property type="term" value="C:nucleus"/>
    <property type="evidence" value="ECO:0007669"/>
    <property type="project" value="UniProtKB-SubCell"/>
</dbReference>
<keyword evidence="6" id="KW-0507">mRNA processing</keyword>
<dbReference type="VEuPathDB" id="CryptoDB:Cvel_8418"/>
<evidence type="ECO:0000256" key="1">
    <source>
        <dbReference type="ARBA" id="ARBA00001936"/>
    </source>
</evidence>
<dbReference type="SUPFAM" id="SSF81301">
    <property type="entry name" value="Nucleotidyltransferase"/>
    <property type="match status" value="1"/>
</dbReference>
<accession>A0A0K6S9P9</accession>
<evidence type="ECO:0000256" key="13">
    <source>
        <dbReference type="SAM" id="MobiDB-lite"/>
    </source>
</evidence>
<keyword evidence="10" id="KW-0067">ATP-binding</keyword>
<evidence type="ECO:0000256" key="8">
    <source>
        <dbReference type="ARBA" id="ARBA00022723"/>
    </source>
</evidence>
<keyword evidence="9" id="KW-0547">Nucleotide-binding</keyword>
<evidence type="ECO:0000256" key="2">
    <source>
        <dbReference type="ARBA" id="ARBA00001946"/>
    </source>
</evidence>
<feature type="region of interest" description="Disordered" evidence="13">
    <location>
        <begin position="579"/>
        <end position="935"/>
    </location>
</feature>
<feature type="compositionally biased region" description="Low complexity" evidence="13">
    <location>
        <begin position="621"/>
        <end position="634"/>
    </location>
</feature>
<feature type="compositionally biased region" description="Polar residues" evidence="13">
    <location>
        <begin position="814"/>
        <end position="827"/>
    </location>
</feature>
<protein>
    <recommendedName>
        <fullName evidence="5">polynucleotide adenylyltransferase</fullName>
        <ecNumber evidence="5">2.7.7.19</ecNumber>
    </recommendedName>
</protein>
<feature type="compositionally biased region" description="Basic and acidic residues" evidence="13">
    <location>
        <begin position="897"/>
        <end position="916"/>
    </location>
</feature>
<dbReference type="GO" id="GO:0006397">
    <property type="term" value="P:mRNA processing"/>
    <property type="evidence" value="ECO:0007669"/>
    <property type="project" value="UniProtKB-KW"/>
</dbReference>